<evidence type="ECO:0000313" key="1">
    <source>
        <dbReference type="EMBL" id="GGP15018.1"/>
    </source>
</evidence>
<gene>
    <name evidence="1" type="ORF">GCM10011346_41340</name>
</gene>
<accession>A0ABQ2P0R0</accession>
<proteinExistence type="predicted"/>
<evidence type="ECO:0000313" key="2">
    <source>
        <dbReference type="Proteomes" id="UP000641206"/>
    </source>
</evidence>
<dbReference type="RefSeq" id="WP_268239105.1">
    <property type="nucleotide sequence ID" value="NZ_BMLW01000013.1"/>
</dbReference>
<evidence type="ECO:0008006" key="3">
    <source>
        <dbReference type="Google" id="ProtNLM"/>
    </source>
</evidence>
<keyword evidence="2" id="KW-1185">Reference proteome</keyword>
<sequence length="43" mass="5177">MLKKLFGRKRKAQQDIYMQNEEHLLRERLALEYDTIRSGAGIR</sequence>
<reference evidence="2" key="1">
    <citation type="journal article" date="2019" name="Int. J. Syst. Evol. Microbiol.">
        <title>The Global Catalogue of Microorganisms (GCM) 10K type strain sequencing project: providing services to taxonomists for standard genome sequencing and annotation.</title>
        <authorList>
            <consortium name="The Broad Institute Genomics Platform"/>
            <consortium name="The Broad Institute Genome Sequencing Center for Infectious Disease"/>
            <person name="Wu L."/>
            <person name="Ma J."/>
        </authorList>
    </citation>
    <scope>NUCLEOTIDE SEQUENCE [LARGE SCALE GENOMIC DNA]</scope>
    <source>
        <strain evidence="2">CGMCC 1.7693</strain>
    </source>
</reference>
<protein>
    <recommendedName>
        <fullName evidence="3">DUF3563 domain-containing protein</fullName>
    </recommendedName>
</protein>
<name>A0ABQ2P0R0_9BACI</name>
<comment type="caution">
    <text evidence="1">The sequence shown here is derived from an EMBL/GenBank/DDBJ whole genome shotgun (WGS) entry which is preliminary data.</text>
</comment>
<dbReference type="EMBL" id="BMLW01000013">
    <property type="protein sequence ID" value="GGP15018.1"/>
    <property type="molecule type" value="Genomic_DNA"/>
</dbReference>
<organism evidence="1 2">
    <name type="scientific">Oceanobacillus neutriphilus</name>
    <dbReference type="NCBI Taxonomy" id="531815"/>
    <lineage>
        <taxon>Bacteria</taxon>
        <taxon>Bacillati</taxon>
        <taxon>Bacillota</taxon>
        <taxon>Bacilli</taxon>
        <taxon>Bacillales</taxon>
        <taxon>Bacillaceae</taxon>
        <taxon>Oceanobacillus</taxon>
    </lineage>
</organism>
<dbReference type="Proteomes" id="UP000641206">
    <property type="component" value="Unassembled WGS sequence"/>
</dbReference>